<dbReference type="Pfam" id="PF00753">
    <property type="entry name" value="Lactamase_B"/>
    <property type="match status" value="1"/>
</dbReference>
<keyword evidence="3" id="KW-0378">Hydrolase</keyword>
<dbReference type="SMART" id="SM00849">
    <property type="entry name" value="Lactamase_B"/>
    <property type="match status" value="1"/>
</dbReference>
<organism evidence="6 7">
    <name type="scientific">Corynespora cassiicola Philippines</name>
    <dbReference type="NCBI Taxonomy" id="1448308"/>
    <lineage>
        <taxon>Eukaryota</taxon>
        <taxon>Fungi</taxon>
        <taxon>Dikarya</taxon>
        <taxon>Ascomycota</taxon>
        <taxon>Pezizomycotina</taxon>
        <taxon>Dothideomycetes</taxon>
        <taxon>Pleosporomycetidae</taxon>
        <taxon>Pleosporales</taxon>
        <taxon>Corynesporascaceae</taxon>
        <taxon>Corynespora</taxon>
    </lineage>
</organism>
<dbReference type="AlphaFoldDB" id="A0A2T2NC83"/>
<reference evidence="6 7" key="1">
    <citation type="journal article" date="2018" name="Front. Microbiol.">
        <title>Genome-Wide Analysis of Corynespora cassiicola Leaf Fall Disease Putative Effectors.</title>
        <authorList>
            <person name="Lopez D."/>
            <person name="Ribeiro S."/>
            <person name="Label P."/>
            <person name="Fumanal B."/>
            <person name="Venisse J.S."/>
            <person name="Kohler A."/>
            <person name="de Oliveira R.R."/>
            <person name="Labutti K."/>
            <person name="Lipzen A."/>
            <person name="Lail K."/>
            <person name="Bauer D."/>
            <person name="Ohm R.A."/>
            <person name="Barry K.W."/>
            <person name="Spatafora J."/>
            <person name="Grigoriev I.V."/>
            <person name="Martin F.M."/>
            <person name="Pujade-Renaud V."/>
        </authorList>
    </citation>
    <scope>NUCLEOTIDE SEQUENCE [LARGE SCALE GENOMIC DNA]</scope>
    <source>
        <strain evidence="6 7">Philippines</strain>
    </source>
</reference>
<evidence type="ECO:0000259" key="5">
    <source>
        <dbReference type="SMART" id="SM00849"/>
    </source>
</evidence>
<feature type="domain" description="Metallo-beta-lactamase" evidence="5">
    <location>
        <begin position="65"/>
        <end position="325"/>
    </location>
</feature>
<protein>
    <recommendedName>
        <fullName evidence="5">Metallo-beta-lactamase domain-containing protein</fullName>
    </recommendedName>
</protein>
<dbReference type="InterPro" id="IPR051013">
    <property type="entry name" value="MBL_superfamily_lactonases"/>
</dbReference>
<keyword evidence="4" id="KW-0862">Zinc</keyword>
<keyword evidence="7" id="KW-1185">Reference proteome</keyword>
<comment type="similarity">
    <text evidence="1">Belongs to the metallo-beta-lactamase superfamily.</text>
</comment>
<name>A0A2T2NC83_CORCC</name>
<dbReference type="Gene3D" id="3.60.15.10">
    <property type="entry name" value="Ribonuclease Z/Hydroxyacylglutathione hydrolase-like"/>
    <property type="match status" value="2"/>
</dbReference>
<evidence type="ECO:0000313" key="6">
    <source>
        <dbReference type="EMBL" id="PSN62658.1"/>
    </source>
</evidence>
<dbReference type="InterPro" id="IPR036866">
    <property type="entry name" value="RibonucZ/Hydroxyglut_hydro"/>
</dbReference>
<dbReference type="SUPFAM" id="SSF56281">
    <property type="entry name" value="Metallo-hydrolase/oxidoreductase"/>
    <property type="match status" value="1"/>
</dbReference>
<evidence type="ECO:0000256" key="3">
    <source>
        <dbReference type="ARBA" id="ARBA00022801"/>
    </source>
</evidence>
<dbReference type="InterPro" id="IPR001279">
    <property type="entry name" value="Metallo-B-lactamas"/>
</dbReference>
<dbReference type="PANTHER" id="PTHR42978:SF5">
    <property type="entry name" value="METALLO-BETA-LACTAMASE DOMAIN-CONTAINING PROTEIN"/>
    <property type="match status" value="1"/>
</dbReference>
<accession>A0A2T2NC83</accession>
<dbReference type="GO" id="GO:0016787">
    <property type="term" value="F:hydrolase activity"/>
    <property type="evidence" value="ECO:0007669"/>
    <property type="project" value="UniProtKB-KW"/>
</dbReference>
<sequence length="376" mass="41546">MRSPAPERLPWHDIPPSQTKATCKVYLMEAGGLTLPEDIVLLPGRNMPTESLEPGKTLARTFDVPDYVFLIEHLATHTYYIFDLGMRKDLDNLPPLIRDKIVPQFPCIPVSPVDLLNEYGSPEQQPENIKAVIFSHMHFDHVGDAGKTGFTEAELWIGPTCCTYARPGYPVDPNGVTLSENLPLTGRKIVEPFIPDSLLEKGRDRRIGKVAKGKADGLYEGVELREPERGWVGLGAFDRAFDVFGDGAAYLVDAPGHSAGHQMMLCRVKADLHSSGEDDFVLLAGDCFHHPALLKEPERTARPPYSKESMHSEPDVAIDTIFRTRAFAERDNVWVIGAHDFSVGEGISSALGGAQPLDGLVQLNSWRANGWKKDQV</sequence>
<evidence type="ECO:0000256" key="1">
    <source>
        <dbReference type="ARBA" id="ARBA00007749"/>
    </source>
</evidence>
<dbReference type="EMBL" id="KZ678141">
    <property type="protein sequence ID" value="PSN62658.1"/>
    <property type="molecule type" value="Genomic_DNA"/>
</dbReference>
<dbReference type="OrthoDB" id="10250730at2759"/>
<dbReference type="GO" id="GO:0046872">
    <property type="term" value="F:metal ion binding"/>
    <property type="evidence" value="ECO:0007669"/>
    <property type="project" value="UniProtKB-KW"/>
</dbReference>
<proteinExistence type="inferred from homology"/>
<keyword evidence="2" id="KW-0479">Metal-binding</keyword>
<dbReference type="CDD" id="cd07730">
    <property type="entry name" value="metallo-hydrolase-like_MBL-fold"/>
    <property type="match status" value="1"/>
</dbReference>
<evidence type="ECO:0000313" key="7">
    <source>
        <dbReference type="Proteomes" id="UP000240883"/>
    </source>
</evidence>
<evidence type="ECO:0000256" key="4">
    <source>
        <dbReference type="ARBA" id="ARBA00022833"/>
    </source>
</evidence>
<dbReference type="Proteomes" id="UP000240883">
    <property type="component" value="Unassembled WGS sequence"/>
</dbReference>
<gene>
    <name evidence="6" type="ORF">BS50DRAFT_532089</name>
</gene>
<dbReference type="STRING" id="1448308.A0A2T2NC83"/>
<dbReference type="PANTHER" id="PTHR42978">
    <property type="entry name" value="QUORUM-QUENCHING LACTONASE YTNP-RELATED-RELATED"/>
    <property type="match status" value="1"/>
</dbReference>
<evidence type="ECO:0000256" key="2">
    <source>
        <dbReference type="ARBA" id="ARBA00022723"/>
    </source>
</evidence>